<dbReference type="Pfam" id="PF10326">
    <property type="entry name" value="7TM_GPCR_Str"/>
    <property type="match status" value="2"/>
</dbReference>
<feature type="transmembrane region" description="Helical" evidence="19">
    <location>
        <begin position="84"/>
        <end position="108"/>
    </location>
</feature>
<evidence type="ECO:0000256" key="15">
    <source>
        <dbReference type="ARBA" id="ARBA00064300"/>
    </source>
</evidence>
<evidence type="ECO:0000256" key="6">
    <source>
        <dbReference type="ARBA" id="ARBA00022725"/>
    </source>
</evidence>
<protein>
    <recommendedName>
        <fullName evidence="16">Serpentine receptor class r-10</fullName>
    </recommendedName>
    <alternativeName>
        <fullName evidence="17">Odorant response abnormal protein 10</fullName>
    </alternativeName>
    <alternativeName>
        <fullName evidence="18">Olfactory receptor 10</fullName>
    </alternativeName>
</protein>
<name>A0A9P1N5D5_9PELO</name>
<evidence type="ECO:0000256" key="12">
    <source>
        <dbReference type="ARBA" id="ARBA00023273"/>
    </source>
</evidence>
<dbReference type="GO" id="GO:0060170">
    <property type="term" value="C:ciliary membrane"/>
    <property type="evidence" value="ECO:0007669"/>
    <property type="project" value="UniProtKB-SubCell"/>
</dbReference>
<keyword evidence="11" id="KW-0325">Glycoprotein</keyword>
<feature type="transmembrane region" description="Helical" evidence="19">
    <location>
        <begin position="283"/>
        <end position="304"/>
    </location>
</feature>
<evidence type="ECO:0000256" key="13">
    <source>
        <dbReference type="ARBA" id="ARBA00054965"/>
    </source>
</evidence>
<dbReference type="PANTHER" id="PTHR22943:SF81">
    <property type="entry name" value="SEVEN TM RECEPTOR"/>
    <property type="match status" value="1"/>
</dbReference>
<dbReference type="EMBL" id="CANHGI010000005">
    <property type="protein sequence ID" value="CAI5451733.1"/>
    <property type="molecule type" value="Genomic_DNA"/>
</dbReference>
<evidence type="ECO:0000256" key="10">
    <source>
        <dbReference type="ARBA" id="ARBA00023170"/>
    </source>
</evidence>
<feature type="transmembrane region" description="Helical" evidence="19">
    <location>
        <begin position="243"/>
        <end position="271"/>
    </location>
</feature>
<keyword evidence="4" id="KW-0716">Sensory transduction</keyword>
<evidence type="ECO:0000256" key="2">
    <source>
        <dbReference type="ARBA" id="ARBA00022475"/>
    </source>
</evidence>
<feature type="transmembrane region" description="Helical" evidence="19">
    <location>
        <begin position="39"/>
        <end position="54"/>
    </location>
</feature>
<evidence type="ECO:0000313" key="20">
    <source>
        <dbReference type="EMBL" id="CAI5451733.1"/>
    </source>
</evidence>
<keyword evidence="2" id="KW-1003">Cell membrane</keyword>
<keyword evidence="21" id="KW-1185">Reference proteome</keyword>
<reference evidence="20" key="1">
    <citation type="submission" date="2022-11" db="EMBL/GenBank/DDBJ databases">
        <authorList>
            <person name="Kikuchi T."/>
        </authorList>
    </citation>
    <scope>NUCLEOTIDE SEQUENCE</scope>
    <source>
        <strain evidence="20">PS1010</strain>
    </source>
</reference>
<feature type="transmembrane region" description="Helical" evidence="19">
    <location>
        <begin position="557"/>
        <end position="575"/>
    </location>
</feature>
<evidence type="ECO:0000256" key="7">
    <source>
        <dbReference type="ARBA" id="ARBA00022989"/>
    </source>
</evidence>
<evidence type="ECO:0000256" key="8">
    <source>
        <dbReference type="ARBA" id="ARBA00023069"/>
    </source>
</evidence>
<organism evidence="20 21">
    <name type="scientific">Caenorhabditis angaria</name>
    <dbReference type="NCBI Taxonomy" id="860376"/>
    <lineage>
        <taxon>Eukaryota</taxon>
        <taxon>Metazoa</taxon>
        <taxon>Ecdysozoa</taxon>
        <taxon>Nematoda</taxon>
        <taxon>Chromadorea</taxon>
        <taxon>Rhabditida</taxon>
        <taxon>Rhabditina</taxon>
        <taxon>Rhabditomorpha</taxon>
        <taxon>Rhabditoidea</taxon>
        <taxon>Rhabditidae</taxon>
        <taxon>Peloderinae</taxon>
        <taxon>Caenorhabditis</taxon>
    </lineage>
</organism>
<dbReference type="Gene3D" id="1.20.1070.10">
    <property type="entry name" value="Rhodopsin 7-helix transmembrane proteins"/>
    <property type="match status" value="2"/>
</dbReference>
<feature type="transmembrane region" description="Helical" evidence="19">
    <location>
        <begin position="316"/>
        <end position="338"/>
    </location>
</feature>
<sequence length="642" mass="74210">MLWLHILQYIGFFGAQITNLTLCYLIVHRAEKLFGQYKYVMMVFALFDVIYSWIEVVTQPIMHTFGSMFIVFMDSPLKHHKVIGFYLTSLYCAAFACCISLLAAQFVYRYLVLCRPHHIEKLKGIKLVLLFIPAILMLIAWFLFVAVGMSDDFEKQEYIKLELYSVYSVNLTGIAFIGAKYRNEKVDGTYEWCLLDVFSAFGCSLIIFVCGLIIAICASKIYSKMNESREMFSEKTKSLNHQLFMTLVFQTLIPCFMMYAPVASLIMFPMFWINWGKMGNSAGALACLFPFIEPIIAIVLIKDFRKAVSFSSQNMLYLRLVQIFGFLGAQFSNIILLYLLLTRAKKLFGAYRYVMLVFTIYNLIYSWIEIATQPVMYVFGSMFIVYADSPFKYYKPYGFWLVCVYCASFGMCIALLATQISFRYMMMCRDNFLKYLNGKKLGFLFIPSCLMFIFWFLFVFFGMSDTIEKQEYIQEELFEVYEENSTHVSFIAAKYFKKDENGDRIYSFIDLMGSFGCSMIISSSFATIVYCAKGIYAKMNSSKELFSAKTVQLNRQLFITLVIQTILPCVLMYGPVGSLLLVPLFEVQWGKLANITGALLAIYPSIEPLIAIWVIKDFRNAVFRRKWNVTQTATSDRESTMR</sequence>
<comment type="function">
    <text evidence="13">An odorant receptor which affects chemotaxis to the volatile odorant diacetyl. Specifies AWA neuronal cell fate via the odr-7 pathway.</text>
</comment>
<evidence type="ECO:0000313" key="21">
    <source>
        <dbReference type="Proteomes" id="UP001152747"/>
    </source>
</evidence>
<feature type="transmembrane region" description="Helical" evidence="19">
    <location>
        <begin position="161"/>
        <end position="179"/>
    </location>
</feature>
<comment type="subcellular location">
    <subcellularLocation>
        <location evidence="1">Cell projection</location>
        <location evidence="1">Cilium membrane</location>
        <topology evidence="1">Multi-pass membrane protein</topology>
    </subcellularLocation>
</comment>
<keyword evidence="6" id="KW-0552">Olfaction</keyword>
<keyword evidence="8" id="KW-0969">Cilium</keyword>
<dbReference type="PANTHER" id="PTHR22943">
    <property type="entry name" value="7-TRANSMEMBRANE DOMAIN RECEPTOR C.ELEGANS"/>
    <property type="match status" value="1"/>
</dbReference>
<feature type="transmembrane region" description="Helical" evidence="19">
    <location>
        <begin position="595"/>
        <end position="615"/>
    </location>
</feature>
<feature type="transmembrane region" description="Helical" evidence="19">
    <location>
        <begin position="6"/>
        <end position="27"/>
    </location>
</feature>
<dbReference type="InterPro" id="IPR019428">
    <property type="entry name" value="7TM_GPCR_serpentine_rcpt_Str"/>
</dbReference>
<dbReference type="Proteomes" id="UP001152747">
    <property type="component" value="Unassembled WGS sequence"/>
</dbReference>
<evidence type="ECO:0000256" key="14">
    <source>
        <dbReference type="ARBA" id="ARBA00061678"/>
    </source>
</evidence>
<keyword evidence="10" id="KW-0675">Receptor</keyword>
<keyword evidence="3" id="KW-0145">Chemotaxis</keyword>
<dbReference type="GO" id="GO:0042048">
    <property type="term" value="P:olfactory behavior"/>
    <property type="evidence" value="ECO:0007669"/>
    <property type="project" value="TreeGrafter"/>
</dbReference>
<keyword evidence="5 19" id="KW-0812">Transmembrane</keyword>
<accession>A0A9P1N5D5</accession>
<evidence type="ECO:0000256" key="19">
    <source>
        <dbReference type="SAM" id="Phobius"/>
    </source>
</evidence>
<comment type="similarity">
    <text evidence="14">Belongs to the nematode receptor-like protein str family.</text>
</comment>
<dbReference type="GO" id="GO:0006935">
    <property type="term" value="P:chemotaxis"/>
    <property type="evidence" value="ECO:0007669"/>
    <property type="project" value="UniProtKB-KW"/>
</dbReference>
<dbReference type="FunFam" id="1.20.1070.10:FF:000128">
    <property type="entry name" value="Seven TM Receptor"/>
    <property type="match status" value="2"/>
</dbReference>
<keyword evidence="9 19" id="KW-0472">Membrane</keyword>
<evidence type="ECO:0000256" key="3">
    <source>
        <dbReference type="ARBA" id="ARBA00022500"/>
    </source>
</evidence>
<evidence type="ECO:0000256" key="16">
    <source>
        <dbReference type="ARBA" id="ARBA00067967"/>
    </source>
</evidence>
<dbReference type="GO" id="GO:0038022">
    <property type="term" value="F:G protein-coupled olfactory receptor activity"/>
    <property type="evidence" value="ECO:0007669"/>
    <property type="project" value="TreeGrafter"/>
</dbReference>
<evidence type="ECO:0000256" key="5">
    <source>
        <dbReference type="ARBA" id="ARBA00022692"/>
    </source>
</evidence>
<keyword evidence="7 19" id="KW-1133">Transmembrane helix</keyword>
<dbReference type="OrthoDB" id="5865984at2759"/>
<feature type="transmembrane region" description="Helical" evidence="19">
    <location>
        <begin position="128"/>
        <end position="149"/>
    </location>
</feature>
<feature type="transmembrane region" description="Helical" evidence="19">
    <location>
        <begin position="199"/>
        <end position="222"/>
    </location>
</feature>
<feature type="transmembrane region" description="Helical" evidence="19">
    <location>
        <begin position="441"/>
        <end position="461"/>
    </location>
</feature>
<comment type="caution">
    <text evidence="20">The sequence shown here is derived from an EMBL/GenBank/DDBJ whole genome shotgun (WGS) entry which is preliminary data.</text>
</comment>
<feature type="transmembrane region" description="Helical" evidence="19">
    <location>
        <begin position="397"/>
        <end position="420"/>
    </location>
</feature>
<evidence type="ECO:0000256" key="1">
    <source>
        <dbReference type="ARBA" id="ARBA00004272"/>
    </source>
</evidence>
<evidence type="ECO:0000256" key="4">
    <source>
        <dbReference type="ARBA" id="ARBA00022606"/>
    </source>
</evidence>
<proteinExistence type="inferred from homology"/>
<keyword evidence="12" id="KW-0966">Cell projection</keyword>
<evidence type="ECO:0000256" key="11">
    <source>
        <dbReference type="ARBA" id="ARBA00023180"/>
    </source>
</evidence>
<evidence type="ECO:0000256" key="17">
    <source>
        <dbReference type="ARBA" id="ARBA00078653"/>
    </source>
</evidence>
<dbReference type="SUPFAM" id="SSF81321">
    <property type="entry name" value="Family A G protein-coupled receptor-like"/>
    <property type="match status" value="2"/>
</dbReference>
<evidence type="ECO:0000256" key="9">
    <source>
        <dbReference type="ARBA" id="ARBA00023136"/>
    </source>
</evidence>
<gene>
    <name evidence="20" type="ORF">CAMP_LOCUS14370</name>
</gene>
<evidence type="ECO:0000256" key="18">
    <source>
        <dbReference type="ARBA" id="ARBA00082489"/>
    </source>
</evidence>
<feature type="transmembrane region" description="Helical" evidence="19">
    <location>
        <begin position="511"/>
        <end position="536"/>
    </location>
</feature>
<comment type="subunit">
    <text evidence="15">Interacts with odr-4.</text>
</comment>
<dbReference type="AlphaFoldDB" id="A0A9P1N5D5"/>